<evidence type="ECO:0000313" key="1">
    <source>
        <dbReference type="EMBL" id="GJT77117.1"/>
    </source>
</evidence>
<protein>
    <submittedName>
        <fullName evidence="1">Uncharacterized protein</fullName>
    </submittedName>
</protein>
<reference evidence="1" key="1">
    <citation type="journal article" date="2022" name="Int. J. Mol. Sci.">
        <title>Draft Genome of Tanacetum Coccineum: Genomic Comparison of Closely Related Tanacetum-Family Plants.</title>
        <authorList>
            <person name="Yamashiro T."/>
            <person name="Shiraishi A."/>
            <person name="Nakayama K."/>
            <person name="Satake H."/>
        </authorList>
    </citation>
    <scope>NUCLEOTIDE SEQUENCE</scope>
</reference>
<comment type="caution">
    <text evidence="1">The sequence shown here is derived from an EMBL/GenBank/DDBJ whole genome shotgun (WGS) entry which is preliminary data.</text>
</comment>
<organism evidence="1 2">
    <name type="scientific">Tanacetum coccineum</name>
    <dbReference type="NCBI Taxonomy" id="301880"/>
    <lineage>
        <taxon>Eukaryota</taxon>
        <taxon>Viridiplantae</taxon>
        <taxon>Streptophyta</taxon>
        <taxon>Embryophyta</taxon>
        <taxon>Tracheophyta</taxon>
        <taxon>Spermatophyta</taxon>
        <taxon>Magnoliopsida</taxon>
        <taxon>eudicotyledons</taxon>
        <taxon>Gunneridae</taxon>
        <taxon>Pentapetalae</taxon>
        <taxon>asterids</taxon>
        <taxon>campanulids</taxon>
        <taxon>Asterales</taxon>
        <taxon>Asteraceae</taxon>
        <taxon>Asteroideae</taxon>
        <taxon>Anthemideae</taxon>
        <taxon>Anthemidinae</taxon>
        <taxon>Tanacetum</taxon>
    </lineage>
</organism>
<dbReference type="EMBL" id="BQNB010018684">
    <property type="protein sequence ID" value="GJT77117.1"/>
    <property type="molecule type" value="Genomic_DNA"/>
</dbReference>
<keyword evidence="2" id="KW-1185">Reference proteome</keyword>
<reference evidence="1" key="2">
    <citation type="submission" date="2022-01" db="EMBL/GenBank/DDBJ databases">
        <authorList>
            <person name="Yamashiro T."/>
            <person name="Shiraishi A."/>
            <person name="Satake H."/>
            <person name="Nakayama K."/>
        </authorList>
    </citation>
    <scope>NUCLEOTIDE SEQUENCE</scope>
</reference>
<sequence length="145" mass="15952">MGSGVVVVHALKEEEFAQITILGVQVSFHNGMTLSFMLRQVPTVFPVGIHLRPTEVKILHVGFHVRSDLGGVVFMYTAKDLFGENLCPVEIRLSCFLASLFYSTGQECGVIGFVNAFFSTTSEANRDFENEDRSDLNAVGYLITG</sequence>
<proteinExistence type="predicted"/>
<accession>A0ABQ5GN82</accession>
<dbReference type="Proteomes" id="UP001151760">
    <property type="component" value="Unassembled WGS sequence"/>
</dbReference>
<gene>
    <name evidence="1" type="ORF">Tco_1043842</name>
</gene>
<evidence type="ECO:0000313" key="2">
    <source>
        <dbReference type="Proteomes" id="UP001151760"/>
    </source>
</evidence>
<name>A0ABQ5GN82_9ASTR</name>